<keyword evidence="2" id="KW-1185">Reference proteome</keyword>
<name>A0A1V6PCP4_PENDC</name>
<dbReference type="EMBL" id="MDYL01000009">
    <property type="protein sequence ID" value="OQD74781.1"/>
    <property type="molecule type" value="Genomic_DNA"/>
</dbReference>
<evidence type="ECO:0000313" key="1">
    <source>
        <dbReference type="EMBL" id="OQD74781.1"/>
    </source>
</evidence>
<comment type="caution">
    <text evidence="1">The sequence shown here is derived from an EMBL/GenBank/DDBJ whole genome shotgun (WGS) entry which is preliminary data.</text>
</comment>
<evidence type="ECO:0008006" key="3">
    <source>
        <dbReference type="Google" id="ProtNLM"/>
    </source>
</evidence>
<accession>A0A1V6PCP4</accession>
<organism evidence="1 2">
    <name type="scientific">Penicillium decumbens</name>
    <dbReference type="NCBI Taxonomy" id="69771"/>
    <lineage>
        <taxon>Eukaryota</taxon>
        <taxon>Fungi</taxon>
        <taxon>Dikarya</taxon>
        <taxon>Ascomycota</taxon>
        <taxon>Pezizomycotina</taxon>
        <taxon>Eurotiomycetes</taxon>
        <taxon>Eurotiomycetidae</taxon>
        <taxon>Eurotiales</taxon>
        <taxon>Aspergillaceae</taxon>
        <taxon>Penicillium</taxon>
    </lineage>
</organism>
<dbReference type="AlphaFoldDB" id="A0A1V6PCP4"/>
<gene>
    <name evidence="1" type="ORF">PENDEC_c009G00723</name>
</gene>
<proteinExistence type="predicted"/>
<sequence>MEDDDNNRRIWFQNGPYSGNRITLGPFQWEIVQKLNEHSTQRNQAEHDHYRGTSGASTKLLCRDHRDYAYMRIVQQIPILNTETTPAVKGSEQAATRYTLEELDAYQKLTQRGSTNTPKLLAYKVLQQDASSVLVPNGYLIYLVWELVPGLRLGAKQGPDPFWDLDRVERDEIRSAFIVGLKALLKIGIISDGAALSSLVWHKESKTVRTWQLSRLLAWKR</sequence>
<dbReference type="Proteomes" id="UP000191522">
    <property type="component" value="Unassembled WGS sequence"/>
</dbReference>
<protein>
    <recommendedName>
        <fullName evidence="3">Fungal-type protein kinase domain-containing protein</fullName>
    </recommendedName>
</protein>
<dbReference type="OrthoDB" id="4207132at2759"/>
<evidence type="ECO:0000313" key="2">
    <source>
        <dbReference type="Proteomes" id="UP000191522"/>
    </source>
</evidence>
<reference evidence="2" key="1">
    <citation type="journal article" date="2017" name="Nat. Microbiol.">
        <title>Global analysis of biosynthetic gene clusters reveals vast potential of secondary metabolite production in Penicillium species.</title>
        <authorList>
            <person name="Nielsen J.C."/>
            <person name="Grijseels S."/>
            <person name="Prigent S."/>
            <person name="Ji B."/>
            <person name="Dainat J."/>
            <person name="Nielsen K.F."/>
            <person name="Frisvad J.C."/>
            <person name="Workman M."/>
            <person name="Nielsen J."/>
        </authorList>
    </citation>
    <scope>NUCLEOTIDE SEQUENCE [LARGE SCALE GENOMIC DNA]</scope>
    <source>
        <strain evidence="2">IBT 11843</strain>
    </source>
</reference>
<dbReference type="STRING" id="69771.A0A1V6PCP4"/>
<dbReference type="OMA" id="VYWDMDR"/>